<dbReference type="RefSeq" id="WP_419192085.1">
    <property type="nucleotide sequence ID" value="NZ_CP036287.1"/>
</dbReference>
<name>A0A518BFB7_9BACT</name>
<proteinExistence type="predicted"/>
<dbReference type="AlphaFoldDB" id="A0A518BFB7"/>
<evidence type="ECO:0000313" key="1">
    <source>
        <dbReference type="EMBL" id="QDU65652.1"/>
    </source>
</evidence>
<gene>
    <name evidence="1" type="ORF">Pla133_07170</name>
</gene>
<accession>A0A518BFB7</accession>
<sequence>MKSAVVLPPDIHASLPWYAGDRELGLWRGALAQEANVFDAGALGATATELADEVKARGFRVARLPALAGHGRSRAILLAALEAVDLTVEPLASALLPPEARIPADADGVRILPLRPEGGFLAELLAAPAGSVRALGVELAEELPTRSPFPASFAPDDAHWIEGLELALQRHCPQGWSAWRAARLEHRARANGLLRAFAGELLFDINPGLVELIR</sequence>
<dbReference type="Proteomes" id="UP000316921">
    <property type="component" value="Chromosome"/>
</dbReference>
<protein>
    <submittedName>
        <fullName evidence="1">Uncharacterized protein</fullName>
    </submittedName>
</protein>
<organism evidence="1 2">
    <name type="scientific">Engelhardtia mirabilis</name>
    <dbReference type="NCBI Taxonomy" id="2528011"/>
    <lineage>
        <taxon>Bacteria</taxon>
        <taxon>Pseudomonadati</taxon>
        <taxon>Planctomycetota</taxon>
        <taxon>Planctomycetia</taxon>
        <taxon>Planctomycetia incertae sedis</taxon>
        <taxon>Engelhardtia</taxon>
    </lineage>
</organism>
<dbReference type="EMBL" id="CP036287">
    <property type="protein sequence ID" value="QDU65652.1"/>
    <property type="molecule type" value="Genomic_DNA"/>
</dbReference>
<reference evidence="1 2" key="1">
    <citation type="submission" date="2019-02" db="EMBL/GenBank/DDBJ databases">
        <title>Deep-cultivation of Planctomycetes and their phenomic and genomic characterization uncovers novel biology.</title>
        <authorList>
            <person name="Wiegand S."/>
            <person name="Jogler M."/>
            <person name="Boedeker C."/>
            <person name="Pinto D."/>
            <person name="Vollmers J."/>
            <person name="Rivas-Marin E."/>
            <person name="Kohn T."/>
            <person name="Peeters S.H."/>
            <person name="Heuer A."/>
            <person name="Rast P."/>
            <person name="Oberbeckmann S."/>
            <person name="Bunk B."/>
            <person name="Jeske O."/>
            <person name="Meyerdierks A."/>
            <person name="Storesund J.E."/>
            <person name="Kallscheuer N."/>
            <person name="Luecker S."/>
            <person name="Lage O.M."/>
            <person name="Pohl T."/>
            <person name="Merkel B.J."/>
            <person name="Hornburger P."/>
            <person name="Mueller R.-W."/>
            <person name="Bruemmer F."/>
            <person name="Labrenz M."/>
            <person name="Spormann A.M."/>
            <person name="Op den Camp H."/>
            <person name="Overmann J."/>
            <person name="Amann R."/>
            <person name="Jetten M.S.M."/>
            <person name="Mascher T."/>
            <person name="Medema M.H."/>
            <person name="Devos D.P."/>
            <person name="Kaster A.-K."/>
            <person name="Ovreas L."/>
            <person name="Rohde M."/>
            <person name="Galperin M.Y."/>
            <person name="Jogler C."/>
        </authorList>
    </citation>
    <scope>NUCLEOTIDE SEQUENCE [LARGE SCALE GENOMIC DNA]</scope>
    <source>
        <strain evidence="1 2">Pla133</strain>
    </source>
</reference>
<dbReference type="KEGG" id="pbap:Pla133_07170"/>
<keyword evidence="2" id="KW-1185">Reference proteome</keyword>
<evidence type="ECO:0000313" key="2">
    <source>
        <dbReference type="Proteomes" id="UP000316921"/>
    </source>
</evidence>